<keyword evidence="3" id="KW-0805">Transcription regulation</keyword>
<dbReference type="GO" id="GO:0000976">
    <property type="term" value="F:transcription cis-regulatory region binding"/>
    <property type="evidence" value="ECO:0007669"/>
    <property type="project" value="TreeGrafter"/>
</dbReference>
<protein>
    <submittedName>
        <fullName evidence="10">Response regulator</fullName>
    </submittedName>
</protein>
<dbReference type="RefSeq" id="WP_149327706.1">
    <property type="nucleotide sequence ID" value="NZ_VTPY01000003.1"/>
</dbReference>
<dbReference type="InterPro" id="IPR016032">
    <property type="entry name" value="Sig_transdc_resp-reg_C-effctor"/>
</dbReference>
<dbReference type="SUPFAM" id="SSF52172">
    <property type="entry name" value="CheY-like"/>
    <property type="match status" value="1"/>
</dbReference>
<feature type="domain" description="OmpR/PhoB-type" evidence="9">
    <location>
        <begin position="138"/>
        <end position="238"/>
    </location>
</feature>
<evidence type="ECO:0000256" key="6">
    <source>
        <dbReference type="PROSITE-ProRule" id="PRU00169"/>
    </source>
</evidence>
<evidence type="ECO:0000256" key="1">
    <source>
        <dbReference type="ARBA" id="ARBA00022553"/>
    </source>
</evidence>
<gene>
    <name evidence="10" type="ORF">F0A17_07355</name>
</gene>
<dbReference type="InterPro" id="IPR001789">
    <property type="entry name" value="Sig_transdc_resp-reg_receiver"/>
</dbReference>
<dbReference type="Gene3D" id="1.10.10.10">
    <property type="entry name" value="Winged helix-like DNA-binding domain superfamily/Winged helix DNA-binding domain"/>
    <property type="match status" value="1"/>
</dbReference>
<keyword evidence="11" id="KW-1185">Reference proteome</keyword>
<evidence type="ECO:0000259" key="9">
    <source>
        <dbReference type="PROSITE" id="PS51755"/>
    </source>
</evidence>
<keyword evidence="2" id="KW-0902">Two-component regulatory system</keyword>
<keyword evidence="5" id="KW-0804">Transcription</keyword>
<accession>A0A7V7G0Q4</accession>
<dbReference type="InterPro" id="IPR001867">
    <property type="entry name" value="OmpR/PhoB-type_DNA-bd"/>
</dbReference>
<dbReference type="PANTHER" id="PTHR48111">
    <property type="entry name" value="REGULATOR OF RPOS"/>
    <property type="match status" value="1"/>
</dbReference>
<dbReference type="EMBL" id="VTPY01000003">
    <property type="protein sequence ID" value="KAA0012752.1"/>
    <property type="molecule type" value="Genomic_DNA"/>
</dbReference>
<dbReference type="Pfam" id="PF00486">
    <property type="entry name" value="Trans_reg_C"/>
    <property type="match status" value="1"/>
</dbReference>
<feature type="domain" description="Response regulatory" evidence="8">
    <location>
        <begin position="10"/>
        <end position="129"/>
    </location>
</feature>
<dbReference type="SMART" id="SM00862">
    <property type="entry name" value="Trans_reg_C"/>
    <property type="match status" value="1"/>
</dbReference>
<dbReference type="Gene3D" id="3.40.50.2300">
    <property type="match status" value="1"/>
</dbReference>
<dbReference type="InterPro" id="IPR039420">
    <property type="entry name" value="WalR-like"/>
</dbReference>
<name>A0A7V7G0Q4_9GAMM</name>
<dbReference type="GO" id="GO:0006355">
    <property type="term" value="P:regulation of DNA-templated transcription"/>
    <property type="evidence" value="ECO:0007669"/>
    <property type="project" value="InterPro"/>
</dbReference>
<evidence type="ECO:0000259" key="8">
    <source>
        <dbReference type="PROSITE" id="PS50110"/>
    </source>
</evidence>
<dbReference type="GO" id="GO:0032993">
    <property type="term" value="C:protein-DNA complex"/>
    <property type="evidence" value="ECO:0007669"/>
    <property type="project" value="TreeGrafter"/>
</dbReference>
<dbReference type="PANTHER" id="PTHR48111:SF4">
    <property type="entry name" value="DNA-BINDING DUAL TRANSCRIPTIONAL REGULATOR OMPR"/>
    <property type="match status" value="1"/>
</dbReference>
<evidence type="ECO:0000256" key="4">
    <source>
        <dbReference type="ARBA" id="ARBA00023125"/>
    </source>
</evidence>
<proteinExistence type="predicted"/>
<dbReference type="Proteomes" id="UP000486760">
    <property type="component" value="Unassembled WGS sequence"/>
</dbReference>
<dbReference type="SUPFAM" id="SSF46894">
    <property type="entry name" value="C-terminal effector domain of the bipartite response regulators"/>
    <property type="match status" value="1"/>
</dbReference>
<comment type="caution">
    <text evidence="10">The sequence shown here is derived from an EMBL/GenBank/DDBJ whole genome shotgun (WGS) entry which is preliminary data.</text>
</comment>
<feature type="modified residue" description="4-aspartylphosphate" evidence="6">
    <location>
        <position position="64"/>
    </location>
</feature>
<dbReference type="PROSITE" id="PS51755">
    <property type="entry name" value="OMPR_PHOB"/>
    <property type="match status" value="1"/>
</dbReference>
<dbReference type="SMART" id="SM00448">
    <property type="entry name" value="REC"/>
    <property type="match status" value="1"/>
</dbReference>
<dbReference type="Pfam" id="PF00072">
    <property type="entry name" value="Response_reg"/>
    <property type="match status" value="1"/>
</dbReference>
<organism evidence="10 11">
    <name type="scientific">Billgrantia pellis</name>
    <dbReference type="NCBI Taxonomy" id="2606936"/>
    <lineage>
        <taxon>Bacteria</taxon>
        <taxon>Pseudomonadati</taxon>
        <taxon>Pseudomonadota</taxon>
        <taxon>Gammaproteobacteria</taxon>
        <taxon>Oceanospirillales</taxon>
        <taxon>Halomonadaceae</taxon>
        <taxon>Billgrantia</taxon>
    </lineage>
</organism>
<evidence type="ECO:0000256" key="7">
    <source>
        <dbReference type="PROSITE-ProRule" id="PRU01091"/>
    </source>
</evidence>
<dbReference type="InterPro" id="IPR036388">
    <property type="entry name" value="WH-like_DNA-bd_sf"/>
</dbReference>
<dbReference type="GO" id="GO:0000156">
    <property type="term" value="F:phosphorelay response regulator activity"/>
    <property type="evidence" value="ECO:0007669"/>
    <property type="project" value="TreeGrafter"/>
</dbReference>
<dbReference type="Gene3D" id="6.10.250.690">
    <property type="match status" value="1"/>
</dbReference>
<dbReference type="GO" id="GO:0005829">
    <property type="term" value="C:cytosol"/>
    <property type="evidence" value="ECO:0007669"/>
    <property type="project" value="TreeGrafter"/>
</dbReference>
<evidence type="ECO:0000256" key="3">
    <source>
        <dbReference type="ARBA" id="ARBA00023015"/>
    </source>
</evidence>
<reference evidence="10 11" key="1">
    <citation type="submission" date="2019-08" db="EMBL/GenBank/DDBJ databases">
        <title>Bioinformatics analysis of the strain L3 and L5.</title>
        <authorList>
            <person name="Li X."/>
        </authorList>
    </citation>
    <scope>NUCLEOTIDE SEQUENCE [LARGE SCALE GENOMIC DNA]</scope>
    <source>
        <strain evidence="10 11">L5</strain>
    </source>
</reference>
<keyword evidence="1 6" id="KW-0597">Phosphoprotein</keyword>
<sequence length="240" mass="27153">MQEADAPRDTLLIIEDEPKIARLVADYLEGSGFATQHIDHGDRVLPWLLERAEAEASPALVLLDLMLPGTDGLTLCREIRQRWPAIAIIMLTARVEEVDRLLGLELGADDYICKPFSPREVVARVKAVLRRSQALHDPAAAATGSQLTLDDEGWRALADGQDLGLTAVEYQLLKVMMQAPGRIFSRDQLMDRMYRDHRIVSERTVDSHVKKLRRKIADAWPEREIIRSVYGVGYKYQPEE</sequence>
<dbReference type="CDD" id="cd00383">
    <property type="entry name" value="trans_reg_C"/>
    <property type="match status" value="1"/>
</dbReference>
<evidence type="ECO:0000256" key="5">
    <source>
        <dbReference type="ARBA" id="ARBA00023163"/>
    </source>
</evidence>
<evidence type="ECO:0000256" key="2">
    <source>
        <dbReference type="ARBA" id="ARBA00023012"/>
    </source>
</evidence>
<evidence type="ECO:0000313" key="11">
    <source>
        <dbReference type="Proteomes" id="UP000486760"/>
    </source>
</evidence>
<feature type="DNA-binding region" description="OmpR/PhoB-type" evidence="7">
    <location>
        <begin position="138"/>
        <end position="238"/>
    </location>
</feature>
<dbReference type="AlphaFoldDB" id="A0A7V7G0Q4"/>
<evidence type="ECO:0000313" key="10">
    <source>
        <dbReference type="EMBL" id="KAA0012752.1"/>
    </source>
</evidence>
<dbReference type="InterPro" id="IPR011006">
    <property type="entry name" value="CheY-like_superfamily"/>
</dbReference>
<dbReference type="PROSITE" id="PS50110">
    <property type="entry name" value="RESPONSE_REGULATORY"/>
    <property type="match status" value="1"/>
</dbReference>
<keyword evidence="4 7" id="KW-0238">DNA-binding</keyword>